<dbReference type="NCBIfam" id="TIGR03882">
    <property type="entry name" value="cyclo_dehyd_2"/>
    <property type="match status" value="1"/>
</dbReference>
<dbReference type="Gene3D" id="3.40.50.720">
    <property type="entry name" value="NAD(P)-binding Rossmann-like Domain"/>
    <property type="match status" value="1"/>
</dbReference>
<dbReference type="GO" id="GO:0016740">
    <property type="term" value="F:transferase activity"/>
    <property type="evidence" value="ECO:0007669"/>
    <property type="project" value="UniProtKB-KW"/>
</dbReference>
<proteinExistence type="predicted"/>
<dbReference type="PANTHER" id="PTHR37809">
    <property type="entry name" value="RIBOSOMAL PROTEIN S12 METHYLTHIOTRANSFERASE ACCESSORY FACTOR YCAO"/>
    <property type="match status" value="1"/>
</dbReference>
<dbReference type="InterPro" id="IPR003776">
    <property type="entry name" value="YcaO-like_dom"/>
</dbReference>
<dbReference type="InterPro" id="IPR022291">
    <property type="entry name" value="Bacteriocin_synth_cyclodeHase"/>
</dbReference>
<dbReference type="AlphaFoldDB" id="A0A495JUI9"/>
<accession>A0A495JUI9</accession>
<dbReference type="Pfam" id="PF02624">
    <property type="entry name" value="YcaO"/>
    <property type="match status" value="1"/>
</dbReference>
<feature type="region of interest" description="Disordered" evidence="1">
    <location>
        <begin position="183"/>
        <end position="217"/>
    </location>
</feature>
<keyword evidence="3" id="KW-0687">Ribonucleoprotein</keyword>
<name>A0A495JUI9_9ACTN</name>
<dbReference type="EMBL" id="RBKT01000001">
    <property type="protein sequence ID" value="RKR91992.1"/>
    <property type="molecule type" value="Genomic_DNA"/>
</dbReference>
<keyword evidence="3" id="KW-0689">Ribosomal protein</keyword>
<comment type="caution">
    <text evidence="3">The sequence shown here is derived from an EMBL/GenBank/DDBJ whole genome shotgun (WGS) entry which is preliminary data.</text>
</comment>
<organism evidence="3 4">
    <name type="scientific">Micromonospora pisi</name>
    <dbReference type="NCBI Taxonomy" id="589240"/>
    <lineage>
        <taxon>Bacteria</taxon>
        <taxon>Bacillati</taxon>
        <taxon>Actinomycetota</taxon>
        <taxon>Actinomycetes</taxon>
        <taxon>Micromonosporales</taxon>
        <taxon>Micromonosporaceae</taxon>
        <taxon>Micromonospora</taxon>
    </lineage>
</organism>
<evidence type="ECO:0000313" key="3">
    <source>
        <dbReference type="EMBL" id="RKR91992.1"/>
    </source>
</evidence>
<dbReference type="RefSeq" id="WP_121160061.1">
    <property type="nucleotide sequence ID" value="NZ_RBKT01000001.1"/>
</dbReference>
<dbReference type="Gene3D" id="3.30.160.660">
    <property type="match status" value="1"/>
</dbReference>
<dbReference type="Proteomes" id="UP000277671">
    <property type="component" value="Unassembled WGS sequence"/>
</dbReference>
<evidence type="ECO:0000256" key="1">
    <source>
        <dbReference type="SAM" id="MobiDB-lite"/>
    </source>
</evidence>
<dbReference type="PROSITE" id="PS51664">
    <property type="entry name" value="YCAO"/>
    <property type="match status" value="1"/>
</dbReference>
<keyword evidence="4" id="KW-1185">Reference proteome</keyword>
<keyword evidence="3" id="KW-0808">Transferase</keyword>
<feature type="domain" description="YcaO" evidence="2">
    <location>
        <begin position="264"/>
        <end position="656"/>
    </location>
</feature>
<protein>
    <submittedName>
        <fullName evidence="3">Ribosomal protein S12 methylthiotransferase accessory factor</fullName>
    </submittedName>
</protein>
<reference evidence="3 4" key="1">
    <citation type="submission" date="2018-10" db="EMBL/GenBank/DDBJ databases">
        <title>Sequencing the genomes of 1000 actinobacteria strains.</title>
        <authorList>
            <person name="Klenk H.-P."/>
        </authorList>
    </citation>
    <scope>NUCLEOTIDE SEQUENCE [LARGE SCALE GENOMIC DNA]</scope>
    <source>
        <strain evidence="3 4">DSM 45175</strain>
    </source>
</reference>
<dbReference type="GO" id="GO:0005840">
    <property type="term" value="C:ribosome"/>
    <property type="evidence" value="ECO:0007669"/>
    <property type="project" value="UniProtKB-KW"/>
</dbReference>
<sequence>MTTVALDALAPRPINVDQAGAEAEPARSGLAALLTDAGHPVYDLTTALAAEGGTALVALAQWTPEVAETLSRRAWETSARWLPVCLDGGLVLVGPMLGPGASTCLGCAESARLTSMGPKVPHGVPGLRLGGVPVPVLGPVLVAVAAAMLADPQRYNATVVAIRADRATCSTHRVRPRGGGCQICGPLPDDRPEPVEGLTGPHPTTDPGSLRAANPRTGRRGLRDSLFDWRYGPVAHVFREERLPVPLVTAELVGESAVREGGYGRAVGYAEAERVALFEAVERLTGMRPRRRRTVVEASFAELGPEIAVDPVTLGPHDPRYHDHPAFHFTAYRPDLRVHWVYGWSLRHRRPVAVPEHVAYWGLPRGPGPRFLYESSNGCGLGNSRTEAILYGLFEVAERDAFLMAWYARTPLRRIALPDDDPLLPHLVDDLERIGYELLLFDATNDLGVPAVLAMTRYRGDDERAPVAFFAAGAHPNPLSAMRSAAAEATVNTMIAPDLARSRPDYLDRDRLRPMLDRPELVHSLDDHVGLNTLPEAASRHTFLFDGGDPADWRELWPGLPAPTPDLGRALDETVGRLGDLGLEVLAVDQTDPAIAARLGLYAAKVIVPGTLPMTFGQINHRTLGLPRLLEVPYRLGRVPAPLRYEALPLHPHPFP</sequence>
<dbReference type="OrthoDB" id="2379922at2"/>
<dbReference type="NCBIfam" id="TIGR03604">
    <property type="entry name" value="TOMM_cyclo_SagD"/>
    <property type="match status" value="1"/>
</dbReference>
<evidence type="ECO:0000259" key="2">
    <source>
        <dbReference type="PROSITE" id="PS51664"/>
    </source>
</evidence>
<dbReference type="Gene3D" id="3.30.1330.230">
    <property type="match status" value="1"/>
</dbReference>
<evidence type="ECO:0000313" key="4">
    <source>
        <dbReference type="Proteomes" id="UP000277671"/>
    </source>
</evidence>
<gene>
    <name evidence="3" type="ORF">BDK92_6423</name>
</gene>
<dbReference type="Gene3D" id="3.30.40.250">
    <property type="match status" value="1"/>
</dbReference>
<dbReference type="InterPro" id="IPR027624">
    <property type="entry name" value="TOMM_cyclo_SagD"/>
</dbReference>
<dbReference type="PANTHER" id="PTHR37809:SF1">
    <property type="entry name" value="RIBOSOMAL PROTEIN S12 METHYLTHIOTRANSFERASE ACCESSORY FACTOR YCAO"/>
    <property type="match status" value="1"/>
</dbReference>